<accession>A0ABY3U748</accession>
<dbReference type="PRINTS" id="PR00081">
    <property type="entry name" value="GDHRDH"/>
</dbReference>
<reference evidence="1" key="1">
    <citation type="submission" date="2022-08" db="EMBL/GenBank/DDBJ databases">
        <title>Whole genome sequencing of non-tuberculosis mycobacteria type-strains.</title>
        <authorList>
            <person name="Igarashi Y."/>
            <person name="Osugi A."/>
            <person name="Mitarai S."/>
        </authorList>
    </citation>
    <scope>NUCLEOTIDE SEQUENCE</scope>
    <source>
        <strain evidence="1">JCM 16372</strain>
    </source>
</reference>
<dbReference type="Pfam" id="PF00106">
    <property type="entry name" value="adh_short"/>
    <property type="match status" value="1"/>
</dbReference>
<dbReference type="InterPro" id="IPR051935">
    <property type="entry name" value="HSDL2"/>
</dbReference>
<organism evidence="1 2">
    <name type="scientific">Mycolicibacterium rufum</name>
    <dbReference type="NCBI Taxonomy" id="318424"/>
    <lineage>
        <taxon>Bacteria</taxon>
        <taxon>Bacillati</taxon>
        <taxon>Actinomycetota</taxon>
        <taxon>Actinomycetes</taxon>
        <taxon>Mycobacteriales</taxon>
        <taxon>Mycobacteriaceae</taxon>
        <taxon>Mycolicibacterium</taxon>
    </lineage>
</organism>
<dbReference type="PANTHER" id="PTHR42808:SF3">
    <property type="entry name" value="HYDROXYSTEROID DEHYDROGENASE-LIKE PROTEIN 2"/>
    <property type="match status" value="1"/>
</dbReference>
<gene>
    <name evidence="1" type="ORF">MJO55_19305</name>
</gene>
<sequence length="284" mass="29670">MSDPFPEAQFADRTLVVSGGSRGIGLAIALGAARRGANVVLMAKTAEPHPRLPGTVHSAAAEIEEAGGKAVAVVGDVRNEDDVQRAVDTAVAHFGGIDIVVNNASAIATEPTQALSAKKFDLMMDINVRGTFLLTRAALPALLASDVPHVLTVAPPLNMNPHWLGAHPSYTLSKYGMTLLSLGWAEEFRAARDGAGIGFSCLWPQTYIATSAVANLPDGDTLVEASRSPDIMGDAAVAILSRPPGEVNGRTFIDADVLTAVGVTDLSRYGGGDTPMWDIFLDKS</sequence>
<dbReference type="InterPro" id="IPR002347">
    <property type="entry name" value="SDR_fam"/>
</dbReference>
<dbReference type="SUPFAM" id="SSF51735">
    <property type="entry name" value="NAD(P)-binding Rossmann-fold domains"/>
    <property type="match status" value="1"/>
</dbReference>
<dbReference type="PANTHER" id="PTHR42808">
    <property type="entry name" value="HYDROXYSTEROID DEHYDROGENASE-LIKE PROTEIN 2"/>
    <property type="match status" value="1"/>
</dbReference>
<dbReference type="NCBIfam" id="NF006133">
    <property type="entry name" value="PRK08278.1"/>
    <property type="match status" value="1"/>
</dbReference>
<proteinExistence type="predicted"/>
<dbReference type="EMBL" id="CP092427">
    <property type="protein sequence ID" value="ULP35412.1"/>
    <property type="molecule type" value="Genomic_DNA"/>
</dbReference>
<name>A0ABY3U748_9MYCO</name>
<dbReference type="InterPro" id="IPR036291">
    <property type="entry name" value="NAD(P)-bd_dom_sf"/>
</dbReference>
<evidence type="ECO:0000313" key="2">
    <source>
        <dbReference type="Proteomes" id="UP001055159"/>
    </source>
</evidence>
<dbReference type="RefSeq" id="WP_043411188.1">
    <property type="nucleotide sequence ID" value="NZ_CP092427.2"/>
</dbReference>
<dbReference type="Gene3D" id="3.40.50.720">
    <property type="entry name" value="NAD(P)-binding Rossmann-like Domain"/>
    <property type="match status" value="1"/>
</dbReference>
<evidence type="ECO:0000313" key="1">
    <source>
        <dbReference type="EMBL" id="ULP35412.1"/>
    </source>
</evidence>
<protein>
    <submittedName>
        <fullName evidence="1">NAD(P)-dependent oxidoreductase</fullName>
    </submittedName>
</protein>
<dbReference type="Proteomes" id="UP001055159">
    <property type="component" value="Chromosome"/>
</dbReference>
<keyword evidence="2" id="KW-1185">Reference proteome</keyword>